<organism evidence="1 2">
    <name type="scientific">Jatropha curcas</name>
    <name type="common">Barbados nut</name>
    <dbReference type="NCBI Taxonomy" id="180498"/>
    <lineage>
        <taxon>Eukaryota</taxon>
        <taxon>Viridiplantae</taxon>
        <taxon>Streptophyta</taxon>
        <taxon>Embryophyta</taxon>
        <taxon>Tracheophyta</taxon>
        <taxon>Spermatophyta</taxon>
        <taxon>Magnoliopsida</taxon>
        <taxon>eudicotyledons</taxon>
        <taxon>Gunneridae</taxon>
        <taxon>Pentapetalae</taxon>
        <taxon>rosids</taxon>
        <taxon>fabids</taxon>
        <taxon>Malpighiales</taxon>
        <taxon>Euphorbiaceae</taxon>
        <taxon>Crotonoideae</taxon>
        <taxon>Jatropheae</taxon>
        <taxon>Jatropha</taxon>
    </lineage>
</organism>
<evidence type="ECO:0000313" key="2">
    <source>
        <dbReference type="Proteomes" id="UP000027138"/>
    </source>
</evidence>
<reference evidence="1 2" key="1">
    <citation type="journal article" date="2014" name="PLoS ONE">
        <title>Global Analysis of Gene Expression Profiles in Physic Nut (Jatropha curcas L.) Seedlings Exposed to Salt Stress.</title>
        <authorList>
            <person name="Zhang L."/>
            <person name="Zhang C."/>
            <person name="Wu P."/>
            <person name="Chen Y."/>
            <person name="Li M."/>
            <person name="Jiang H."/>
            <person name="Wu G."/>
        </authorList>
    </citation>
    <scope>NUCLEOTIDE SEQUENCE [LARGE SCALE GENOMIC DNA]</scope>
    <source>
        <strain evidence="2">cv. GZQX0401</strain>
        <tissue evidence="1">Young leaves</tissue>
    </source>
</reference>
<sequence>MSIDSKFTIKDEIESHAPPKAIGPAPAHALTARAIPQALTTQAPVQVALRPLIERLCKYGAYEFKGKKDDDSTTAEYWLESIERII</sequence>
<dbReference type="EMBL" id="KK914222">
    <property type="protein sequence ID" value="KDP46028.1"/>
    <property type="molecule type" value="Genomic_DNA"/>
</dbReference>
<proteinExistence type="predicted"/>
<dbReference type="AlphaFoldDB" id="A0A067LFJ6"/>
<evidence type="ECO:0000313" key="1">
    <source>
        <dbReference type="EMBL" id="KDP46028.1"/>
    </source>
</evidence>
<protein>
    <submittedName>
        <fullName evidence="1">Uncharacterized protein</fullName>
    </submittedName>
</protein>
<gene>
    <name evidence="1" type="ORF">JCGZ_13474</name>
</gene>
<accession>A0A067LFJ6</accession>
<keyword evidence="2" id="KW-1185">Reference proteome</keyword>
<name>A0A067LFJ6_JATCU</name>
<dbReference type="Proteomes" id="UP000027138">
    <property type="component" value="Unassembled WGS sequence"/>
</dbReference>